<feature type="chain" id="PRO_5005891773" evidence="1">
    <location>
        <begin position="26"/>
        <end position="187"/>
    </location>
</feature>
<dbReference type="AlphaFoldDB" id="A0A0N4ZIV1"/>
<accession>A0A0N4ZIV1</accession>
<sequence length="187" mass="21671">MHSVSFYSFAFLLVFLVFTTTNVLGNDFRYPSRDVMKAMLRDPKAYFRGEPIRFVTFSSYLDSAENYTNNMKPMVNPQGIHSRAQNMLLLYPSKSFWALEGANNEAKNLKNTLFSKNKRSEITNTVTGDNDITFPGRNIRSPLGTMRFGKRDLIQDVPNNYDDMNNWILYYKRSERPSPLGTMRFGK</sequence>
<dbReference type="Proteomes" id="UP000038045">
    <property type="component" value="Unplaced"/>
</dbReference>
<organism evidence="2 3">
    <name type="scientific">Parastrongyloides trichosuri</name>
    <name type="common">Possum-specific nematode worm</name>
    <dbReference type="NCBI Taxonomy" id="131310"/>
    <lineage>
        <taxon>Eukaryota</taxon>
        <taxon>Metazoa</taxon>
        <taxon>Ecdysozoa</taxon>
        <taxon>Nematoda</taxon>
        <taxon>Chromadorea</taxon>
        <taxon>Rhabditida</taxon>
        <taxon>Tylenchina</taxon>
        <taxon>Panagrolaimomorpha</taxon>
        <taxon>Strongyloidoidea</taxon>
        <taxon>Strongyloididae</taxon>
        <taxon>Parastrongyloides</taxon>
    </lineage>
</organism>
<keyword evidence="1" id="KW-0732">Signal</keyword>
<dbReference type="WBParaSite" id="PTRK_0000786300.1">
    <property type="protein sequence ID" value="PTRK_0000786300.1"/>
    <property type="gene ID" value="PTRK_0000786300"/>
</dbReference>
<feature type="signal peptide" evidence="1">
    <location>
        <begin position="1"/>
        <end position="25"/>
    </location>
</feature>
<evidence type="ECO:0000313" key="3">
    <source>
        <dbReference type="WBParaSite" id="PTRK_0000786300.1"/>
    </source>
</evidence>
<name>A0A0N4ZIV1_PARTI</name>
<reference evidence="3" key="1">
    <citation type="submission" date="2017-02" db="UniProtKB">
        <authorList>
            <consortium name="WormBaseParasite"/>
        </authorList>
    </citation>
    <scope>IDENTIFICATION</scope>
</reference>
<evidence type="ECO:0000256" key="1">
    <source>
        <dbReference type="SAM" id="SignalP"/>
    </source>
</evidence>
<proteinExistence type="predicted"/>
<protein>
    <submittedName>
        <fullName evidence="3">COesterase domain-containing protein</fullName>
    </submittedName>
</protein>
<keyword evidence="2" id="KW-1185">Reference proteome</keyword>
<evidence type="ECO:0000313" key="2">
    <source>
        <dbReference type="Proteomes" id="UP000038045"/>
    </source>
</evidence>